<dbReference type="EMBL" id="NQMS01000008">
    <property type="protein sequence ID" value="PAV95198.1"/>
    <property type="molecule type" value="Genomic_DNA"/>
</dbReference>
<dbReference type="SUPFAM" id="SSF50978">
    <property type="entry name" value="WD40 repeat-like"/>
    <property type="match status" value="1"/>
</dbReference>
<feature type="domain" description="ABC transmembrane type-1" evidence="7">
    <location>
        <begin position="432"/>
        <end position="716"/>
    </location>
</feature>
<keyword evidence="4 6" id="KW-1133">Transmembrane helix</keyword>
<dbReference type="Gene3D" id="1.10.3720.10">
    <property type="entry name" value="MetI-like"/>
    <property type="match status" value="1"/>
</dbReference>
<dbReference type="OrthoDB" id="9785113at2"/>
<protein>
    <submittedName>
        <fullName evidence="8">ABC transporter permease</fullName>
    </submittedName>
</protein>
<dbReference type="InterPro" id="IPR035906">
    <property type="entry name" value="MetI-like_sf"/>
</dbReference>
<keyword evidence="2" id="KW-0997">Cell inner membrane</keyword>
<dbReference type="GO" id="GO:0005886">
    <property type="term" value="C:plasma membrane"/>
    <property type="evidence" value="ECO:0007669"/>
    <property type="project" value="UniProtKB-SubCell"/>
</dbReference>
<dbReference type="Pfam" id="PF00528">
    <property type="entry name" value="BPD_transp_1"/>
    <property type="match status" value="1"/>
</dbReference>
<dbReference type="RefSeq" id="WP_039188148.1">
    <property type="nucleotide sequence ID" value="NZ_CAUFSP010000010.1"/>
</dbReference>
<keyword evidence="2" id="KW-1003">Cell membrane</keyword>
<dbReference type="PROSITE" id="PS50928">
    <property type="entry name" value="ABC_TM1"/>
    <property type="match status" value="1"/>
</dbReference>
<feature type="transmembrane region" description="Helical" evidence="6">
    <location>
        <begin position="438"/>
        <end position="460"/>
    </location>
</feature>
<evidence type="ECO:0000256" key="1">
    <source>
        <dbReference type="ARBA" id="ARBA00004429"/>
    </source>
</evidence>
<comment type="caution">
    <text evidence="8">The sequence shown here is derived from an EMBL/GenBank/DDBJ whole genome shotgun (WGS) entry which is preliminary data.</text>
</comment>
<proteinExistence type="inferred from homology"/>
<feature type="transmembrane region" description="Helical" evidence="6">
    <location>
        <begin position="499"/>
        <end position="522"/>
    </location>
</feature>
<keyword evidence="6" id="KW-0813">Transport</keyword>
<dbReference type="SUPFAM" id="SSF161098">
    <property type="entry name" value="MetI-like"/>
    <property type="match status" value="2"/>
</dbReference>
<reference evidence="8 9" key="1">
    <citation type="submission" date="2017-08" db="EMBL/GenBank/DDBJ databases">
        <title>Draft Genome Sequence of Hafnia alvei CITHA-6 Isolated from Raw Bovine Milk.</title>
        <authorList>
            <person name="Culligan E.P."/>
            <person name="Mcsweeney A."/>
            <person name="O'Doherty C."/>
            <person name="Gleeson E."/>
            <person name="O'Riordan D."/>
            <person name="Sleator R.D."/>
        </authorList>
    </citation>
    <scope>NUCLEOTIDE SEQUENCE [LARGE SCALE GENOMIC DNA]</scope>
    <source>
        <strain evidence="8 9">CITHA-6</strain>
    </source>
</reference>
<keyword evidence="5 6" id="KW-0472">Membrane</keyword>
<keyword evidence="9" id="KW-1185">Reference proteome</keyword>
<feature type="transmembrane region" description="Helical" evidence="6">
    <location>
        <begin position="695"/>
        <end position="716"/>
    </location>
</feature>
<feature type="transmembrane region" description="Helical" evidence="6">
    <location>
        <begin position="534"/>
        <end position="555"/>
    </location>
</feature>
<feature type="transmembrane region" description="Helical" evidence="6">
    <location>
        <begin position="626"/>
        <end position="646"/>
    </location>
</feature>
<dbReference type="AlphaFoldDB" id="A0A2A2M8Y3"/>
<gene>
    <name evidence="8" type="ORF">CJD50_17265</name>
</gene>
<organism evidence="8 9">
    <name type="scientific">Hafnia paralvei</name>
    <dbReference type="NCBI Taxonomy" id="546367"/>
    <lineage>
        <taxon>Bacteria</taxon>
        <taxon>Pseudomonadati</taxon>
        <taxon>Pseudomonadota</taxon>
        <taxon>Gammaproteobacteria</taxon>
        <taxon>Enterobacterales</taxon>
        <taxon>Hafniaceae</taxon>
        <taxon>Hafnia</taxon>
    </lineage>
</organism>
<feature type="transmembrane region" description="Helical" evidence="6">
    <location>
        <begin position="582"/>
        <end position="605"/>
    </location>
</feature>
<accession>A0A2A2M8Y3</accession>
<comment type="similarity">
    <text evidence="6">Belongs to the binding-protein-dependent transport system permease family.</text>
</comment>
<comment type="subcellular location">
    <subcellularLocation>
        <location evidence="1">Cell inner membrane</location>
        <topology evidence="1">Multi-pass membrane protein</topology>
    </subcellularLocation>
    <subcellularLocation>
        <location evidence="6">Cell membrane</location>
        <topology evidence="6">Multi-pass membrane protein</topology>
    </subcellularLocation>
</comment>
<evidence type="ECO:0000256" key="2">
    <source>
        <dbReference type="ARBA" id="ARBA00022519"/>
    </source>
</evidence>
<evidence type="ECO:0000313" key="9">
    <source>
        <dbReference type="Proteomes" id="UP000218796"/>
    </source>
</evidence>
<evidence type="ECO:0000313" key="8">
    <source>
        <dbReference type="EMBL" id="PAV95198.1"/>
    </source>
</evidence>
<dbReference type="PANTHER" id="PTHR42727">
    <property type="entry name" value="PHOSPHATE TRANSPORT SYSTEM PERMEASE PROTEIN"/>
    <property type="match status" value="1"/>
</dbReference>
<dbReference type="InterPro" id="IPR000515">
    <property type="entry name" value="MetI-like"/>
</dbReference>
<sequence>MDHTTPALLIRDKRRAWRDRLTRYVVSAGGMVVLAMLMLIFVYLLVAVWPLFKPASIGQPQALAWPQNGNALAVGVDATHQMVWRIDENGKGMFLALQPADKPLQSLQEQQLTTSAPSAVASMNGDTYTIVLATVDGKVLLVSPQFHPVGKTGDTGHFAPDWVYLRGSTPEPFDNKHQPLRQVSLGTQQNQPMVAALTQDGRVLLGQLAQTGWQVRQIEVNAPVSQVLLSPEGSRLFVLSPNQLTVFPLSQTAVGKGQNIIFDPQKTAQKNIVRMALLPGASSLLLQNAEGQISQWFDVQRNGQRELTEIRHYQPALADSMLINEPYRRVFAALAPSGKLDLYSSLRENAVLQTSIESGVKTAWFDPQGKGLLVETMKGAFWYPLSNDYPEISWRTLLKPTWFENYPQPDSVWQTTSGSDNYQAKYSLWPVVFGTLKAAFYALLFATPLAVAGAIYTACFMSARQRSIVKPAIEMIGAFPTVVIGLVAAIWLAPIIENHLLALLALPVLIPLVIVGGAALWTRLFPALAQRTGYRFDVCVLLPLLTVLLVLWFMLAPHVEILLWGMPLHERLGDGYDQRNTLVVAIALGFALVPVIFSLAEDALFSVPSSLAQGSLALGATQWQTLMRVLLPSASAGIFSALMIGLGRAVGETMIVLMATGNTPLLDNTPFQGLRALAANIAIEMPEAVVGSAHYRVLFLTALVLFLFTFVVNTLAEAVRLKLRLRYSADREGL</sequence>
<evidence type="ECO:0000256" key="6">
    <source>
        <dbReference type="RuleBase" id="RU363032"/>
    </source>
</evidence>
<dbReference type="Proteomes" id="UP000218796">
    <property type="component" value="Unassembled WGS sequence"/>
</dbReference>
<feature type="transmembrane region" description="Helical" evidence="6">
    <location>
        <begin position="21"/>
        <end position="52"/>
    </location>
</feature>
<evidence type="ECO:0000256" key="5">
    <source>
        <dbReference type="ARBA" id="ARBA00023136"/>
    </source>
</evidence>
<evidence type="ECO:0000259" key="7">
    <source>
        <dbReference type="PROSITE" id="PS50928"/>
    </source>
</evidence>
<dbReference type="CDD" id="cd06261">
    <property type="entry name" value="TM_PBP2"/>
    <property type="match status" value="1"/>
</dbReference>
<feature type="transmembrane region" description="Helical" evidence="6">
    <location>
        <begin position="472"/>
        <end position="493"/>
    </location>
</feature>
<evidence type="ECO:0000256" key="3">
    <source>
        <dbReference type="ARBA" id="ARBA00022692"/>
    </source>
</evidence>
<dbReference type="PANTHER" id="PTHR42727:SF1">
    <property type="entry name" value="PHOSPHATE TRANSPORT SYSTEM PERMEASE"/>
    <property type="match status" value="1"/>
</dbReference>
<dbReference type="GO" id="GO:0055085">
    <property type="term" value="P:transmembrane transport"/>
    <property type="evidence" value="ECO:0007669"/>
    <property type="project" value="InterPro"/>
</dbReference>
<name>A0A2A2M8Y3_9GAMM</name>
<keyword evidence="3 6" id="KW-0812">Transmembrane</keyword>
<evidence type="ECO:0000256" key="4">
    <source>
        <dbReference type="ARBA" id="ARBA00022989"/>
    </source>
</evidence>
<dbReference type="InterPro" id="IPR036322">
    <property type="entry name" value="WD40_repeat_dom_sf"/>
</dbReference>